<dbReference type="Proteomes" id="UP001339167">
    <property type="component" value="Unassembled WGS sequence"/>
</dbReference>
<keyword evidence="1" id="KW-0472">Membrane</keyword>
<reference evidence="3 4" key="1">
    <citation type="submission" date="2023-06" db="EMBL/GenBank/DDBJ databases">
        <title>Alkalimonas sp., MEB004 an alkaliphilic bacterium isolated from Lonar Lake, India.</title>
        <authorList>
            <person name="Joshi A."/>
            <person name="Thite S."/>
        </authorList>
    </citation>
    <scope>NUCLEOTIDE SEQUENCE [LARGE SCALE GENOMIC DNA]</scope>
    <source>
        <strain evidence="3 4">MEB004</strain>
    </source>
</reference>
<evidence type="ECO:0000313" key="3">
    <source>
        <dbReference type="EMBL" id="MEE2023044.1"/>
    </source>
</evidence>
<proteinExistence type="predicted"/>
<name>A0ABU7JBI2_9GAMM</name>
<evidence type="ECO:0008006" key="5">
    <source>
        <dbReference type="Google" id="ProtNLM"/>
    </source>
</evidence>
<dbReference type="EMBL" id="JAUGZK010000002">
    <property type="protein sequence ID" value="MEE2023044.1"/>
    <property type="molecule type" value="Genomic_DNA"/>
</dbReference>
<organism evidence="3 4">
    <name type="scientific">Alkalimonas mucilaginosa</name>
    <dbReference type="NCBI Taxonomy" id="3057676"/>
    <lineage>
        <taxon>Bacteria</taxon>
        <taxon>Pseudomonadati</taxon>
        <taxon>Pseudomonadota</taxon>
        <taxon>Gammaproteobacteria</taxon>
        <taxon>Alkalimonas</taxon>
    </lineage>
</organism>
<evidence type="ECO:0000256" key="2">
    <source>
        <dbReference type="SAM" id="SignalP"/>
    </source>
</evidence>
<evidence type="ECO:0000256" key="1">
    <source>
        <dbReference type="SAM" id="Phobius"/>
    </source>
</evidence>
<feature type="chain" id="PRO_5045530419" description="Lipoprotein" evidence="2">
    <location>
        <begin position="22"/>
        <end position="188"/>
    </location>
</feature>
<keyword evidence="4" id="KW-1185">Reference proteome</keyword>
<comment type="caution">
    <text evidence="3">The sequence shown here is derived from an EMBL/GenBank/DDBJ whole genome shotgun (WGS) entry which is preliminary data.</text>
</comment>
<gene>
    <name evidence="3" type="ORF">QWF21_02215</name>
</gene>
<feature type="transmembrane region" description="Helical" evidence="1">
    <location>
        <begin position="165"/>
        <end position="187"/>
    </location>
</feature>
<keyword evidence="1" id="KW-0812">Transmembrane</keyword>
<dbReference type="PROSITE" id="PS51257">
    <property type="entry name" value="PROKAR_LIPOPROTEIN"/>
    <property type="match status" value="1"/>
</dbReference>
<sequence length="188" mass="20927">MYYRLFAILIFLTGCTSQVWQAPSYDEHITGFYGVADENLLIVTGEKYSYIFEASDKFKSILALSRTMDFTPVYSTFKLDKENNVAGEFTLVAIQPSNVTELRALVFVDRKYRPGNMGITFPMMGKRYVVEGDYPFEQLEGHHYVRVEMPVGGADKAGKIIATPAAIVVDAVVAIPVMSIFAIGALIN</sequence>
<accession>A0ABU7JBI2</accession>
<keyword evidence="2" id="KW-0732">Signal</keyword>
<keyword evidence="1" id="KW-1133">Transmembrane helix</keyword>
<evidence type="ECO:0000313" key="4">
    <source>
        <dbReference type="Proteomes" id="UP001339167"/>
    </source>
</evidence>
<feature type="signal peptide" evidence="2">
    <location>
        <begin position="1"/>
        <end position="21"/>
    </location>
</feature>
<protein>
    <recommendedName>
        <fullName evidence="5">Lipoprotein</fullName>
    </recommendedName>
</protein>
<dbReference type="RefSeq" id="WP_330086411.1">
    <property type="nucleotide sequence ID" value="NZ_JAUGZK010000002.1"/>
</dbReference>